<accession>A0ABV9NXR1</accession>
<organism evidence="1 2">
    <name type="scientific">Bacillus daqingensis</name>
    <dbReference type="NCBI Taxonomy" id="872396"/>
    <lineage>
        <taxon>Bacteria</taxon>
        <taxon>Bacillati</taxon>
        <taxon>Bacillota</taxon>
        <taxon>Bacilli</taxon>
        <taxon>Bacillales</taxon>
        <taxon>Bacillaceae</taxon>
        <taxon>Bacillus</taxon>
    </lineage>
</organism>
<dbReference type="Proteomes" id="UP001595896">
    <property type="component" value="Unassembled WGS sequence"/>
</dbReference>
<comment type="caution">
    <text evidence="1">The sequence shown here is derived from an EMBL/GenBank/DDBJ whole genome shotgun (WGS) entry which is preliminary data.</text>
</comment>
<reference evidence="2" key="1">
    <citation type="journal article" date="2019" name="Int. J. Syst. Evol. Microbiol.">
        <title>The Global Catalogue of Microorganisms (GCM) 10K type strain sequencing project: providing services to taxonomists for standard genome sequencing and annotation.</title>
        <authorList>
            <consortium name="The Broad Institute Genomics Platform"/>
            <consortium name="The Broad Institute Genome Sequencing Center for Infectious Disease"/>
            <person name="Wu L."/>
            <person name="Ma J."/>
        </authorList>
    </citation>
    <scope>NUCLEOTIDE SEQUENCE [LARGE SCALE GENOMIC DNA]</scope>
    <source>
        <strain evidence="2">JCM 12165</strain>
    </source>
</reference>
<protein>
    <submittedName>
        <fullName evidence="1">DUF4867 family protein</fullName>
    </submittedName>
</protein>
<gene>
    <name evidence="1" type="ORF">ACFO4L_09640</name>
</gene>
<name>A0ABV9NXR1_9BACI</name>
<proteinExistence type="predicted"/>
<keyword evidence="2" id="KW-1185">Reference proteome</keyword>
<dbReference type="InterPro" id="IPR032358">
    <property type="entry name" value="DUF4867"/>
</dbReference>
<sequence>MKDVQLSSENKSFQSIHSEAFKKYGNVLDSQKFASSIKILEETKMPIEENMYVASDETLENDQNSMEEAAFVFGEMELQSGYCNGYTSAINAMEFHKSSEINAAATDLILCLGKLNQMKESFSTDDAEFFYIKKGEAFEVFAETLHFAPMAVSNEGFKCLVILPKGTNEELTNHALIKKDKRLFKKNKWLLAHPERKKLIDQGAWAGLNGENTHVKWRR</sequence>
<evidence type="ECO:0000313" key="2">
    <source>
        <dbReference type="Proteomes" id="UP001595896"/>
    </source>
</evidence>
<evidence type="ECO:0000313" key="1">
    <source>
        <dbReference type="EMBL" id="MFC4736845.1"/>
    </source>
</evidence>
<dbReference type="Pfam" id="PF16161">
    <property type="entry name" value="DUF4867"/>
    <property type="match status" value="1"/>
</dbReference>
<dbReference type="EMBL" id="JBHSGK010000010">
    <property type="protein sequence ID" value="MFC4736845.1"/>
    <property type="molecule type" value="Genomic_DNA"/>
</dbReference>
<dbReference type="RefSeq" id="WP_377909460.1">
    <property type="nucleotide sequence ID" value="NZ_JBHSGK010000010.1"/>
</dbReference>